<dbReference type="PANTHER" id="PTHR41795:SF1">
    <property type="entry name" value="EXOPOLYSACCHARIDE SYNTHESIS PROTEIN"/>
    <property type="match status" value="1"/>
</dbReference>
<name>A0AA45ZHA8_ANAPH</name>
<reference evidence="3" key="1">
    <citation type="submission" date="2016-03" db="EMBL/GenBank/DDBJ databases">
        <authorList>
            <person name="Loux Valentin"/>
        </authorList>
    </citation>
    <scope>NUCLEOTIDE SEQUENCE [LARGE SCALE GENOMIC DNA]</scope>
    <source>
        <strain evidence="3">C1</strain>
    </source>
</reference>
<sequence>MSCKIGYQYGMSSGVRRIFRYTLFLYYGISLTDLRSRGFCMDTGKDRRAVSDILEEVSVQGSADTVTLYELKMILRDRGFGVLMLLFSLPLSIPIPAVPGYTTILSLPLLLFSMQMLMGMSIPWLPAFLERKSFKRSFLAAIIEKTSPFLRKTEKWTKPRMLFIFCNVGERTIAMLCLLCAISIAIPLPLTNFIPAGGISAMALGVLNKDGVLVIVGVLLAFLGISVTAVVLIAGPKLVMGMFSFIYKFFVI</sequence>
<dbReference type="EMBL" id="FLLR01000011">
    <property type="protein sequence ID" value="SBO14067.1"/>
    <property type="molecule type" value="Genomic_DNA"/>
</dbReference>
<dbReference type="Proteomes" id="UP000078419">
    <property type="component" value="Unassembled WGS sequence"/>
</dbReference>
<protein>
    <submittedName>
        <fullName evidence="2">Exopolysaccharide synthesis, ExoD</fullName>
    </submittedName>
</protein>
<proteinExistence type="predicted"/>
<comment type="caution">
    <text evidence="2">The sequence shown here is derived from an EMBL/GenBank/DDBJ whole genome shotgun (WGS) entry which is preliminary data.</text>
</comment>
<feature type="transmembrane region" description="Helical" evidence="1">
    <location>
        <begin position="80"/>
        <end position="98"/>
    </location>
</feature>
<keyword evidence="1" id="KW-0812">Transmembrane</keyword>
<evidence type="ECO:0000313" key="2">
    <source>
        <dbReference type="EMBL" id="SBO14067.1"/>
    </source>
</evidence>
<evidence type="ECO:0000313" key="3">
    <source>
        <dbReference type="Proteomes" id="UP000078419"/>
    </source>
</evidence>
<dbReference type="Pfam" id="PF06055">
    <property type="entry name" value="ExoD"/>
    <property type="match status" value="1"/>
</dbReference>
<dbReference type="InterPro" id="IPR010331">
    <property type="entry name" value="ExoD"/>
</dbReference>
<feature type="transmembrane region" description="Helical" evidence="1">
    <location>
        <begin position="212"/>
        <end position="234"/>
    </location>
</feature>
<keyword evidence="1" id="KW-0472">Membrane</keyword>
<organism evidence="2 3">
    <name type="scientific">Anaplasma phagocytophilum</name>
    <name type="common">Ehrlichia phagocytophila</name>
    <dbReference type="NCBI Taxonomy" id="948"/>
    <lineage>
        <taxon>Bacteria</taxon>
        <taxon>Pseudomonadati</taxon>
        <taxon>Pseudomonadota</taxon>
        <taxon>Alphaproteobacteria</taxon>
        <taxon>Rickettsiales</taxon>
        <taxon>Anaplasmataceae</taxon>
        <taxon>Anaplasma</taxon>
        <taxon>phagocytophilum group</taxon>
    </lineage>
</organism>
<feature type="transmembrane region" description="Helical" evidence="1">
    <location>
        <begin position="161"/>
        <end position="186"/>
    </location>
</feature>
<gene>
    <name evidence="2" type="ORF">ANAPC1_00411</name>
</gene>
<feature type="transmembrane region" description="Helical" evidence="1">
    <location>
        <begin position="104"/>
        <end position="129"/>
    </location>
</feature>
<evidence type="ECO:0000256" key="1">
    <source>
        <dbReference type="SAM" id="Phobius"/>
    </source>
</evidence>
<dbReference type="PANTHER" id="PTHR41795">
    <property type="entry name" value="EXOPOLYSACCHARIDE SYNTHESIS PROTEIN"/>
    <property type="match status" value="1"/>
</dbReference>
<dbReference type="AlphaFoldDB" id="A0AA45ZHA8"/>
<keyword evidence="1" id="KW-1133">Transmembrane helix</keyword>
<accession>A0AA45ZHA8</accession>